<dbReference type="eggNOG" id="COG0601">
    <property type="taxonomic scope" value="Bacteria"/>
</dbReference>
<keyword evidence="2 7" id="KW-0813">Transport</keyword>
<protein>
    <submittedName>
        <fullName evidence="9">ABC-type transporter, integral membrane subunit</fullName>
    </submittedName>
</protein>
<comment type="similarity">
    <text evidence="7">Belongs to the binding-protein-dependent transport system permease family.</text>
</comment>
<proteinExistence type="inferred from homology"/>
<keyword evidence="3" id="KW-1003">Cell membrane</keyword>
<sequence>MSAVVAGAGTRGRRARQELPRPAAMLRLAGRRLAWAAPLVALLSLGVFALAAASPTDAASAFLGANDEFTGGAARDHVERAVAGSHWLHAWWQWVTGLVAGDLGASTSGRAPVADVVTARLPWTLLLMVAGLAVGAAVSVPLALAAALRPHGIVAAALTGGMWALSAVPAFLSAMVLMGLLSLALGWFPAGGLTDPGSPVTTAQVARHLVLPVLAVALSQLPWITLHLHRAMTVQLRTPATDAARLRGVAEWRVLLRHVLPGAAVPTLGIAGARLPEVVAGSVLVEEIFSWPGLGRALVQAALAQDFALLATSTVLLTVLAILGGLLADLGLLAIDPRTDPHAL</sequence>
<dbReference type="AlphaFoldDB" id="F6FR39"/>
<evidence type="ECO:0000256" key="2">
    <source>
        <dbReference type="ARBA" id="ARBA00022448"/>
    </source>
</evidence>
<evidence type="ECO:0000256" key="5">
    <source>
        <dbReference type="ARBA" id="ARBA00022989"/>
    </source>
</evidence>
<dbReference type="PRINTS" id="PR01414">
    <property type="entry name" value="CCMBBIOGNSIS"/>
</dbReference>
<dbReference type="GO" id="GO:0055085">
    <property type="term" value="P:transmembrane transport"/>
    <property type="evidence" value="ECO:0007669"/>
    <property type="project" value="InterPro"/>
</dbReference>
<feature type="domain" description="ABC transmembrane type-1" evidence="8">
    <location>
        <begin position="121"/>
        <end position="328"/>
    </location>
</feature>
<evidence type="ECO:0000259" key="8">
    <source>
        <dbReference type="PROSITE" id="PS50928"/>
    </source>
</evidence>
<dbReference type="CDD" id="cd06261">
    <property type="entry name" value="TM_PBP2"/>
    <property type="match status" value="1"/>
</dbReference>
<dbReference type="SUPFAM" id="SSF161098">
    <property type="entry name" value="MetI-like"/>
    <property type="match status" value="1"/>
</dbReference>
<evidence type="ECO:0000256" key="1">
    <source>
        <dbReference type="ARBA" id="ARBA00004651"/>
    </source>
</evidence>
<feature type="transmembrane region" description="Helical" evidence="7">
    <location>
        <begin position="160"/>
        <end position="188"/>
    </location>
</feature>
<feature type="transmembrane region" description="Helical" evidence="7">
    <location>
        <begin position="307"/>
        <end position="335"/>
    </location>
</feature>
<keyword evidence="6 7" id="KW-0472">Membrane</keyword>
<dbReference type="STRING" id="743718.Isova_2269"/>
<dbReference type="PANTHER" id="PTHR43163:SF9">
    <property type="entry name" value="ABC TRANSPORTER PERMEASE PROTEIN"/>
    <property type="match status" value="1"/>
</dbReference>
<dbReference type="Pfam" id="PF00528">
    <property type="entry name" value="BPD_transp_1"/>
    <property type="match status" value="1"/>
</dbReference>
<dbReference type="InterPro" id="IPR000515">
    <property type="entry name" value="MetI-like"/>
</dbReference>
<keyword evidence="4 7" id="KW-0812">Transmembrane</keyword>
<dbReference type="GO" id="GO:0005886">
    <property type="term" value="C:plasma membrane"/>
    <property type="evidence" value="ECO:0007669"/>
    <property type="project" value="UniProtKB-SubCell"/>
</dbReference>
<feature type="transmembrane region" description="Helical" evidence="7">
    <location>
        <begin position="33"/>
        <end position="53"/>
    </location>
</feature>
<dbReference type="HOGENOM" id="CLU_036879_1_0_11"/>
<evidence type="ECO:0000313" key="9">
    <source>
        <dbReference type="EMBL" id="AEG44989.1"/>
    </source>
</evidence>
<feature type="transmembrane region" description="Helical" evidence="7">
    <location>
        <begin position="208"/>
        <end position="228"/>
    </location>
</feature>
<keyword evidence="10" id="KW-1185">Reference proteome</keyword>
<evidence type="ECO:0000256" key="6">
    <source>
        <dbReference type="ARBA" id="ARBA00023136"/>
    </source>
</evidence>
<organism evidence="10">
    <name type="scientific">Isoptericola variabilis (strain 225)</name>
    <dbReference type="NCBI Taxonomy" id="743718"/>
    <lineage>
        <taxon>Bacteria</taxon>
        <taxon>Bacillati</taxon>
        <taxon>Actinomycetota</taxon>
        <taxon>Actinomycetes</taxon>
        <taxon>Micrococcales</taxon>
        <taxon>Promicromonosporaceae</taxon>
        <taxon>Isoptericola</taxon>
    </lineage>
</organism>
<dbReference type="KEGG" id="iva:Isova_2269"/>
<evidence type="ECO:0000256" key="7">
    <source>
        <dbReference type="RuleBase" id="RU363032"/>
    </source>
</evidence>
<dbReference type="Proteomes" id="UP000009236">
    <property type="component" value="Chromosome"/>
</dbReference>
<evidence type="ECO:0000256" key="3">
    <source>
        <dbReference type="ARBA" id="ARBA00022475"/>
    </source>
</evidence>
<dbReference type="Gene3D" id="1.10.3720.10">
    <property type="entry name" value="MetI-like"/>
    <property type="match status" value="1"/>
</dbReference>
<gene>
    <name evidence="9" type="ordered locus">Isova_2269</name>
</gene>
<evidence type="ECO:0000256" key="4">
    <source>
        <dbReference type="ARBA" id="ARBA00022692"/>
    </source>
</evidence>
<feature type="transmembrane region" description="Helical" evidence="7">
    <location>
        <begin position="125"/>
        <end position="148"/>
    </location>
</feature>
<dbReference type="RefSeq" id="WP_013839380.1">
    <property type="nucleotide sequence ID" value="NC_015588.1"/>
</dbReference>
<dbReference type="PANTHER" id="PTHR43163">
    <property type="entry name" value="DIPEPTIDE TRANSPORT SYSTEM PERMEASE PROTEIN DPPB-RELATED"/>
    <property type="match status" value="1"/>
</dbReference>
<accession>F6FR39</accession>
<evidence type="ECO:0000313" key="10">
    <source>
        <dbReference type="Proteomes" id="UP000009236"/>
    </source>
</evidence>
<name>F6FR39_ISOV2</name>
<dbReference type="PROSITE" id="PS50928">
    <property type="entry name" value="ABC_TM1"/>
    <property type="match status" value="1"/>
</dbReference>
<dbReference type="InterPro" id="IPR035906">
    <property type="entry name" value="MetI-like_sf"/>
</dbReference>
<dbReference type="EMBL" id="CP002810">
    <property type="protein sequence ID" value="AEG44989.1"/>
    <property type="molecule type" value="Genomic_DNA"/>
</dbReference>
<reference evidence="9 10" key="1">
    <citation type="submission" date="2011-05" db="EMBL/GenBank/DDBJ databases">
        <title>Complete sequence of Isoptericola variabilis 225.</title>
        <authorList>
            <consortium name="US DOE Joint Genome Institute"/>
            <person name="Lucas S."/>
            <person name="Han J."/>
            <person name="Lapidus A."/>
            <person name="Cheng J.-F."/>
            <person name="Goodwin L."/>
            <person name="Pitluck S."/>
            <person name="Peters L."/>
            <person name="Mikhailova N."/>
            <person name="Zeytun A."/>
            <person name="Han C."/>
            <person name="Tapia R."/>
            <person name="Land M."/>
            <person name="Hauser L."/>
            <person name="Kyrpides N."/>
            <person name="Ivanova N."/>
            <person name="Pagani I."/>
            <person name="Siebers A."/>
            <person name="Allgaier M."/>
            <person name="Thelen M."/>
            <person name="Hugenholtz P."/>
            <person name="Gladden J."/>
            <person name="Woyke T."/>
        </authorList>
    </citation>
    <scope>NUCLEOTIDE SEQUENCE [LARGE SCALE GENOMIC DNA]</scope>
    <source>
        <strain evidence="10">225</strain>
    </source>
</reference>
<keyword evidence="5 7" id="KW-1133">Transmembrane helix</keyword>
<comment type="subcellular location">
    <subcellularLocation>
        <location evidence="1 7">Cell membrane</location>
        <topology evidence="1 7">Multi-pass membrane protein</topology>
    </subcellularLocation>
</comment>